<gene>
    <name evidence="1" type="ORF">LEP1GSC047_0174</name>
</gene>
<dbReference type="Proteomes" id="UP000018719">
    <property type="component" value="Unassembled WGS sequence"/>
</dbReference>
<dbReference type="STRING" id="1049790.LEP1GSC047_0174"/>
<evidence type="ECO:0000313" key="1">
    <source>
        <dbReference type="EMBL" id="EQA38918.1"/>
    </source>
</evidence>
<reference evidence="1 2" key="1">
    <citation type="submission" date="2013-05" db="EMBL/GenBank/DDBJ databases">
        <authorList>
            <person name="Harkins D.M."/>
            <person name="Durkin A.S."/>
            <person name="Brinkac L.M."/>
            <person name="Haft D.H."/>
            <person name="Selengut J.D."/>
            <person name="Sanka R."/>
            <person name="DePew J."/>
            <person name="Purushe J."/>
            <person name="Hartskeerl R.A."/>
            <person name="Ahmed A."/>
            <person name="van der Linden H."/>
            <person name="Goris M.G.A."/>
            <person name="Vinetz J.M."/>
            <person name="Sutton G.G."/>
            <person name="Nierman W.C."/>
            <person name="Fouts D.E."/>
        </authorList>
    </citation>
    <scope>NUCLEOTIDE SEQUENCE [LARGE SCALE GENOMIC DNA]</scope>
    <source>
        <strain evidence="1 2">10</strain>
    </source>
</reference>
<evidence type="ECO:0000313" key="2">
    <source>
        <dbReference type="Proteomes" id="UP000018719"/>
    </source>
</evidence>
<comment type="caution">
    <text evidence="1">The sequence shown here is derived from an EMBL/GenBank/DDBJ whole genome shotgun (WGS) entry which is preliminary data.</text>
</comment>
<protein>
    <submittedName>
        <fullName evidence="1">Uncharacterized protein</fullName>
    </submittedName>
</protein>
<dbReference type="AlphaFoldDB" id="V6HG18"/>
<organism evidence="1 2">
    <name type="scientific">Leptospira inadai serovar Lyme str. 10</name>
    <dbReference type="NCBI Taxonomy" id="1049790"/>
    <lineage>
        <taxon>Bacteria</taxon>
        <taxon>Pseudomonadati</taxon>
        <taxon>Spirochaetota</taxon>
        <taxon>Spirochaetia</taxon>
        <taxon>Leptospirales</taxon>
        <taxon>Leptospiraceae</taxon>
        <taxon>Leptospira</taxon>
    </lineage>
</organism>
<dbReference type="EMBL" id="AHMM02000002">
    <property type="protein sequence ID" value="EQA38918.1"/>
    <property type="molecule type" value="Genomic_DNA"/>
</dbReference>
<name>V6HG18_9LEPT</name>
<proteinExistence type="predicted"/>
<sequence>MGLVVSMRINPTDLLRSAAKIQTKKGRTIETLGFYDLPLKEFKIDRGLIKRQVQVAFICHFLPILSFL</sequence>
<accession>V6HG18</accession>